<evidence type="ECO:0000256" key="1">
    <source>
        <dbReference type="ARBA" id="ARBA00022884"/>
    </source>
</evidence>
<evidence type="ECO:0000256" key="2">
    <source>
        <dbReference type="PROSITE-ProRule" id="PRU00626"/>
    </source>
</evidence>
<dbReference type="SMART" id="SM01103">
    <property type="entry name" value="CRS1_YhbY"/>
    <property type="match status" value="1"/>
</dbReference>
<feature type="compositionally biased region" description="Basic residues" evidence="3">
    <location>
        <begin position="138"/>
        <end position="155"/>
    </location>
</feature>
<protein>
    <submittedName>
        <fullName evidence="5">YhbY family RNA-binding protein</fullName>
    </submittedName>
</protein>
<keyword evidence="6" id="KW-1185">Reference proteome</keyword>
<dbReference type="PANTHER" id="PTHR40065:SF3">
    <property type="entry name" value="RNA-BINDING PROTEIN YHBY"/>
    <property type="match status" value="1"/>
</dbReference>
<evidence type="ECO:0000259" key="4">
    <source>
        <dbReference type="PROSITE" id="PS51295"/>
    </source>
</evidence>
<accession>A0A9E9P2Y9</accession>
<dbReference type="SUPFAM" id="SSF75471">
    <property type="entry name" value="YhbY-like"/>
    <property type="match status" value="1"/>
</dbReference>
<evidence type="ECO:0000256" key="3">
    <source>
        <dbReference type="SAM" id="MobiDB-lite"/>
    </source>
</evidence>
<evidence type="ECO:0000313" key="5">
    <source>
        <dbReference type="EMBL" id="WAW10437.1"/>
    </source>
</evidence>
<organism evidence="5 6">
    <name type="scientific">Oxalobacter vibrioformis</name>
    <dbReference type="NCBI Taxonomy" id="933080"/>
    <lineage>
        <taxon>Bacteria</taxon>
        <taxon>Pseudomonadati</taxon>
        <taxon>Pseudomonadota</taxon>
        <taxon>Betaproteobacteria</taxon>
        <taxon>Burkholderiales</taxon>
        <taxon>Oxalobacteraceae</taxon>
        <taxon>Oxalobacter</taxon>
    </lineage>
</organism>
<dbReference type="Gene3D" id="3.30.110.60">
    <property type="entry name" value="YhbY-like"/>
    <property type="match status" value="1"/>
</dbReference>
<dbReference type="Proteomes" id="UP001156215">
    <property type="component" value="Chromosome"/>
</dbReference>
<dbReference type="AlphaFoldDB" id="A0A9E9P2Y9"/>
<dbReference type="PROSITE" id="PS51295">
    <property type="entry name" value="CRM"/>
    <property type="match status" value="1"/>
</dbReference>
<dbReference type="EMBL" id="CP098242">
    <property type="protein sequence ID" value="WAW10437.1"/>
    <property type="molecule type" value="Genomic_DNA"/>
</dbReference>
<keyword evidence="1 2" id="KW-0694">RNA-binding</keyword>
<reference evidence="5" key="1">
    <citation type="journal article" date="2022" name="Front. Microbiol.">
        <title>New perspectives on an old grouping: The genomic and phenotypic variability of Oxalobacter formigenes and the implications for calcium oxalate stone prevention.</title>
        <authorList>
            <person name="Chmiel J.A."/>
            <person name="Carr C."/>
            <person name="Stuivenberg G.A."/>
            <person name="Venema R."/>
            <person name="Chanyi R.M."/>
            <person name="Al K.F."/>
            <person name="Giguere D."/>
            <person name="Say H."/>
            <person name="Akouris P.P."/>
            <person name="Dominguez Romero S.A."/>
            <person name="Kwong A."/>
            <person name="Tai V."/>
            <person name="Koval S.F."/>
            <person name="Razvi H."/>
            <person name="Bjazevic J."/>
            <person name="Burton J.P."/>
        </authorList>
    </citation>
    <scope>NUCLEOTIDE SEQUENCE</scope>
    <source>
        <strain evidence="5">WoOx3</strain>
    </source>
</reference>
<dbReference type="RefSeq" id="WP_269309452.1">
    <property type="nucleotide sequence ID" value="NZ_CP098242.1"/>
</dbReference>
<proteinExistence type="predicted"/>
<dbReference type="PANTHER" id="PTHR40065">
    <property type="entry name" value="RNA-BINDING PROTEIN YHBY"/>
    <property type="match status" value="1"/>
</dbReference>
<dbReference type="Pfam" id="PF01985">
    <property type="entry name" value="CRS1_YhbY"/>
    <property type="match status" value="1"/>
</dbReference>
<dbReference type="KEGG" id="ovb:NB640_01890"/>
<name>A0A9E9P2Y9_9BURK</name>
<dbReference type="GO" id="GO:0003723">
    <property type="term" value="F:RNA binding"/>
    <property type="evidence" value="ECO:0007669"/>
    <property type="project" value="UniProtKB-UniRule"/>
</dbReference>
<dbReference type="InterPro" id="IPR001890">
    <property type="entry name" value="RNA-binding_CRM"/>
</dbReference>
<sequence>MLKLTPAERSRLREQAHGLNPVVMVGDAGLTDGVLKEISSSLDAHGLIKIRVFGDDRANRIDIYQTICTELNAAPIQHIGKLLVVYRHKKEKTSSLFDDKKSRGIREVKTIRPGSGAVRSRVKKVAVKGNERLTAGGKVKRAKVRQTSAKKKSLS</sequence>
<dbReference type="InterPro" id="IPR051925">
    <property type="entry name" value="RNA-binding_domain"/>
</dbReference>
<feature type="region of interest" description="Disordered" evidence="3">
    <location>
        <begin position="136"/>
        <end position="155"/>
    </location>
</feature>
<gene>
    <name evidence="5" type="ORF">NB640_01890</name>
</gene>
<feature type="domain" description="CRM" evidence="4">
    <location>
        <begin position="2"/>
        <end position="98"/>
    </location>
</feature>
<dbReference type="InterPro" id="IPR035920">
    <property type="entry name" value="YhbY-like_sf"/>
</dbReference>
<evidence type="ECO:0000313" key="6">
    <source>
        <dbReference type="Proteomes" id="UP001156215"/>
    </source>
</evidence>